<gene>
    <name evidence="3" type="ORF">SIL87_11355</name>
</gene>
<proteinExistence type="predicted"/>
<organism evidence="3 4">
    <name type="scientific">Acidiphilium acidophilum</name>
    <name type="common">Thiobacillus acidophilus</name>
    <dbReference type="NCBI Taxonomy" id="76588"/>
    <lineage>
        <taxon>Bacteria</taxon>
        <taxon>Pseudomonadati</taxon>
        <taxon>Pseudomonadota</taxon>
        <taxon>Alphaproteobacteria</taxon>
        <taxon>Acetobacterales</taxon>
        <taxon>Acidocellaceae</taxon>
        <taxon>Acidiphilium</taxon>
    </lineage>
</organism>
<comment type="caution">
    <text evidence="3">The sequence shown here is derived from an EMBL/GenBank/DDBJ whole genome shotgun (WGS) entry which is preliminary data.</text>
</comment>
<evidence type="ECO:0000313" key="4">
    <source>
        <dbReference type="Proteomes" id="UP001279553"/>
    </source>
</evidence>
<keyword evidence="1" id="KW-0732">Signal</keyword>
<name>A0AAW9DQ96_ACIAO</name>
<dbReference type="EMBL" id="JAWXYB010000018">
    <property type="protein sequence ID" value="MDX5931364.1"/>
    <property type="molecule type" value="Genomic_DNA"/>
</dbReference>
<evidence type="ECO:0000259" key="2">
    <source>
        <dbReference type="Pfam" id="PF07589"/>
    </source>
</evidence>
<dbReference type="Proteomes" id="UP001279553">
    <property type="component" value="Unassembled WGS sequence"/>
</dbReference>
<dbReference type="AlphaFoldDB" id="A0AAW9DQ96"/>
<evidence type="ECO:0000313" key="3">
    <source>
        <dbReference type="EMBL" id="MDX5931364.1"/>
    </source>
</evidence>
<dbReference type="InterPro" id="IPR013424">
    <property type="entry name" value="Ice-binding_C"/>
</dbReference>
<keyword evidence="4" id="KW-1185">Reference proteome</keyword>
<evidence type="ECO:0000256" key="1">
    <source>
        <dbReference type="SAM" id="SignalP"/>
    </source>
</evidence>
<accession>A0AAW9DQ96</accession>
<dbReference type="NCBIfam" id="TIGR02595">
    <property type="entry name" value="PEP_CTERM"/>
    <property type="match status" value="1"/>
</dbReference>
<sequence length="222" mass="22555">MKRLLLASAFSLVSLVGMAAVAYAGPMDPTLSLGYSIGNGTVQTYATGTGIVSTETINSNGVRGTVTGQTSLGQFVNFDLDITGGATLTSPVSIYLTESDLTGAQVQSIEGQLTNNTLTLPVASSIVYSLYGSSSNALYSGTLLGTDTLSGTKSGSIYYGAFDTGSSLYSLTQVVTINPSSSGITNVSLDGAVNVPEPGSLALLGTGLVGLGLILRRRQKSS</sequence>
<dbReference type="Pfam" id="PF07589">
    <property type="entry name" value="PEP-CTERM"/>
    <property type="match status" value="1"/>
</dbReference>
<feature type="domain" description="Ice-binding protein C-terminal" evidence="2">
    <location>
        <begin position="195"/>
        <end position="218"/>
    </location>
</feature>
<reference evidence="3 4" key="1">
    <citation type="submission" date="2023-11" db="EMBL/GenBank/DDBJ databases">
        <title>MicrobeMod: A computational toolkit for identifying prokaryotic methylation and restriction-modification with nanopore sequencing.</title>
        <authorList>
            <person name="Crits-Christoph A."/>
            <person name="Kang S.C."/>
            <person name="Lee H."/>
            <person name="Ostrov N."/>
        </authorList>
    </citation>
    <scope>NUCLEOTIDE SEQUENCE [LARGE SCALE GENOMIC DNA]</scope>
    <source>
        <strain evidence="3 4">DSMZ 700</strain>
    </source>
</reference>
<feature type="signal peptide" evidence="1">
    <location>
        <begin position="1"/>
        <end position="19"/>
    </location>
</feature>
<feature type="chain" id="PRO_5043678955" evidence="1">
    <location>
        <begin position="20"/>
        <end position="222"/>
    </location>
</feature>
<dbReference type="RefSeq" id="WP_319614281.1">
    <property type="nucleotide sequence ID" value="NZ_JAWXYB010000018.1"/>
</dbReference>
<protein>
    <submittedName>
        <fullName evidence="3">PEP-CTERM sorting domain-containing protein</fullName>
    </submittedName>
</protein>